<evidence type="ECO:0000256" key="4">
    <source>
        <dbReference type="ARBA" id="ARBA00029440"/>
    </source>
</evidence>
<evidence type="ECO:0000313" key="6">
    <source>
        <dbReference type="Proteomes" id="UP000315498"/>
    </source>
</evidence>
<dbReference type="Gene3D" id="3.40.640.10">
    <property type="entry name" value="Type I PLP-dependent aspartate aminotransferase-like (Major domain)"/>
    <property type="match status" value="1"/>
</dbReference>
<organism evidence="5 6">
    <name type="scientific">SAR86 cluster bacterium</name>
    <dbReference type="NCBI Taxonomy" id="2030880"/>
    <lineage>
        <taxon>Bacteria</taxon>
        <taxon>Pseudomonadati</taxon>
        <taxon>Pseudomonadota</taxon>
        <taxon>Gammaproteobacteria</taxon>
        <taxon>SAR86 cluster</taxon>
    </lineage>
</organism>
<evidence type="ECO:0000256" key="2">
    <source>
        <dbReference type="ARBA" id="ARBA00022679"/>
    </source>
</evidence>
<evidence type="ECO:0000256" key="1">
    <source>
        <dbReference type="ARBA" id="ARBA00001933"/>
    </source>
</evidence>
<keyword evidence="2" id="KW-0808">Transferase</keyword>
<dbReference type="GO" id="GO:0004648">
    <property type="term" value="F:O-phospho-L-serine:2-oxoglutarate aminotransferase activity"/>
    <property type="evidence" value="ECO:0007669"/>
    <property type="project" value="InterPro"/>
</dbReference>
<evidence type="ECO:0000256" key="3">
    <source>
        <dbReference type="ARBA" id="ARBA00022898"/>
    </source>
</evidence>
<dbReference type="EMBL" id="SHBG01000016">
    <property type="protein sequence ID" value="RZO24726.1"/>
    <property type="molecule type" value="Genomic_DNA"/>
</dbReference>
<dbReference type="InterPro" id="IPR022278">
    <property type="entry name" value="Pser_aminoTfrase"/>
</dbReference>
<accession>A0A520MU70</accession>
<dbReference type="InterPro" id="IPR015424">
    <property type="entry name" value="PyrdxlP-dep_Trfase"/>
</dbReference>
<keyword evidence="3" id="KW-0663">Pyridoxal phosphate</keyword>
<dbReference type="Proteomes" id="UP000315498">
    <property type="component" value="Unassembled WGS sequence"/>
</dbReference>
<dbReference type="GO" id="GO:0030170">
    <property type="term" value="F:pyridoxal phosphate binding"/>
    <property type="evidence" value="ECO:0007669"/>
    <property type="project" value="TreeGrafter"/>
</dbReference>
<comment type="cofactor">
    <cofactor evidence="1">
        <name>pyridoxal 5'-phosphate</name>
        <dbReference type="ChEBI" id="CHEBI:597326"/>
    </cofactor>
</comment>
<gene>
    <name evidence="5" type="ORF">EVA94_02280</name>
</gene>
<protein>
    <submittedName>
        <fullName evidence="5">3-phosphoserine/phosphohydroxythreonine transaminase</fullName>
    </submittedName>
</protein>
<dbReference type="PANTHER" id="PTHR43247:SF1">
    <property type="entry name" value="PHOSPHOSERINE AMINOTRANSFERASE"/>
    <property type="match status" value="1"/>
</dbReference>
<dbReference type="SUPFAM" id="SSF53383">
    <property type="entry name" value="PLP-dependent transferases"/>
    <property type="match status" value="1"/>
</dbReference>
<dbReference type="GO" id="GO:0005737">
    <property type="term" value="C:cytoplasm"/>
    <property type="evidence" value="ECO:0007669"/>
    <property type="project" value="TreeGrafter"/>
</dbReference>
<feature type="non-terminal residue" evidence="5">
    <location>
        <position position="53"/>
    </location>
</feature>
<comment type="caution">
    <text evidence="5">The sequence shown here is derived from an EMBL/GenBank/DDBJ whole genome shotgun (WGS) entry which is preliminary data.</text>
</comment>
<dbReference type="AlphaFoldDB" id="A0A520MU70"/>
<reference evidence="5 6" key="1">
    <citation type="submission" date="2019-02" db="EMBL/GenBank/DDBJ databases">
        <title>Prokaryotic population dynamics and viral predation in marine succession experiment using metagenomics: the confinement effect.</title>
        <authorList>
            <person name="Haro-Moreno J.M."/>
            <person name="Rodriguez-Valera F."/>
            <person name="Lopez-Perez M."/>
        </authorList>
    </citation>
    <scope>NUCLEOTIDE SEQUENCE [LARGE SCALE GENOMIC DNA]</scope>
    <source>
        <strain evidence="5">MED-G161</strain>
    </source>
</reference>
<comment type="pathway">
    <text evidence="4">Amino-acid biosynthesis.</text>
</comment>
<name>A0A520MU70_9GAMM</name>
<dbReference type="InterPro" id="IPR015421">
    <property type="entry name" value="PyrdxlP-dep_Trfase_major"/>
</dbReference>
<dbReference type="GO" id="GO:0006564">
    <property type="term" value="P:L-serine biosynthetic process"/>
    <property type="evidence" value="ECO:0007669"/>
    <property type="project" value="InterPro"/>
</dbReference>
<dbReference type="PANTHER" id="PTHR43247">
    <property type="entry name" value="PHOSPHOSERINE AMINOTRANSFERASE"/>
    <property type="match status" value="1"/>
</dbReference>
<sequence length="53" mass="5917">MRKWNFCAGPAAISEDVLQEVKSELLEFNNSGASIMEISHRSEVYSSVAREAK</sequence>
<proteinExistence type="predicted"/>
<evidence type="ECO:0000313" key="5">
    <source>
        <dbReference type="EMBL" id="RZO24726.1"/>
    </source>
</evidence>